<evidence type="ECO:0000256" key="5">
    <source>
        <dbReference type="ARBA" id="ARBA00022856"/>
    </source>
</evidence>
<keyword evidence="7 9" id="KW-1133">Transmembrane helix</keyword>
<evidence type="ECO:0000313" key="12">
    <source>
        <dbReference type="Proteomes" id="UP000002931"/>
    </source>
</evidence>
<keyword evidence="12" id="KW-1185">Reference proteome</keyword>
<dbReference type="GO" id="GO:0015031">
    <property type="term" value="P:protein transport"/>
    <property type="evidence" value="ECO:0007669"/>
    <property type="project" value="UniProtKB-KW"/>
</dbReference>
<feature type="transmembrane region" description="Helical" evidence="9">
    <location>
        <begin position="17"/>
        <end position="39"/>
    </location>
</feature>
<organism evidence="11 12">
    <name type="scientific">Maritimibacter alkaliphilus HTCC2654</name>
    <dbReference type="NCBI Taxonomy" id="314271"/>
    <lineage>
        <taxon>Bacteria</taxon>
        <taxon>Pseudomonadati</taxon>
        <taxon>Pseudomonadota</taxon>
        <taxon>Alphaproteobacteria</taxon>
        <taxon>Rhodobacterales</taxon>
        <taxon>Roseobacteraceae</taxon>
        <taxon>Maritimibacter</taxon>
    </lineage>
</organism>
<dbReference type="GO" id="GO:0055085">
    <property type="term" value="P:transmembrane transport"/>
    <property type="evidence" value="ECO:0007669"/>
    <property type="project" value="InterPro"/>
</dbReference>
<evidence type="ECO:0000313" key="11">
    <source>
        <dbReference type="EMBL" id="EAQ12825.1"/>
    </source>
</evidence>
<keyword evidence="4 9" id="KW-0812">Transmembrane</keyword>
<dbReference type="InterPro" id="IPR035906">
    <property type="entry name" value="MetI-like_sf"/>
</dbReference>
<protein>
    <submittedName>
        <fullName evidence="11">Oligopeptide ABC transporter permease protein</fullName>
    </submittedName>
</protein>
<evidence type="ECO:0000256" key="2">
    <source>
        <dbReference type="ARBA" id="ARBA00022448"/>
    </source>
</evidence>
<evidence type="ECO:0000256" key="9">
    <source>
        <dbReference type="RuleBase" id="RU363032"/>
    </source>
</evidence>
<dbReference type="STRING" id="314271.RB2654_06934"/>
<feature type="transmembrane region" description="Helical" evidence="9">
    <location>
        <begin position="199"/>
        <end position="227"/>
    </location>
</feature>
<evidence type="ECO:0000256" key="6">
    <source>
        <dbReference type="ARBA" id="ARBA00022927"/>
    </source>
</evidence>
<keyword evidence="6" id="KW-0653">Protein transport</keyword>
<dbReference type="RefSeq" id="WP_008330025.1">
    <property type="nucleotide sequence ID" value="NZ_CH902578.1"/>
</dbReference>
<dbReference type="GO" id="GO:0015833">
    <property type="term" value="P:peptide transport"/>
    <property type="evidence" value="ECO:0007669"/>
    <property type="project" value="UniProtKB-KW"/>
</dbReference>
<dbReference type="InterPro" id="IPR050366">
    <property type="entry name" value="BP-dependent_transpt_permease"/>
</dbReference>
<keyword evidence="5" id="KW-0571">Peptide transport</keyword>
<dbReference type="Gene3D" id="1.10.3720.10">
    <property type="entry name" value="MetI-like"/>
    <property type="match status" value="1"/>
</dbReference>
<keyword evidence="2 9" id="KW-0813">Transport</keyword>
<dbReference type="GO" id="GO:0005886">
    <property type="term" value="C:plasma membrane"/>
    <property type="evidence" value="ECO:0007669"/>
    <property type="project" value="UniProtKB-SubCell"/>
</dbReference>
<gene>
    <name evidence="11" type="ORF">RB2654_06934</name>
</gene>
<evidence type="ECO:0000256" key="7">
    <source>
        <dbReference type="ARBA" id="ARBA00022989"/>
    </source>
</evidence>
<dbReference type="Proteomes" id="UP000002931">
    <property type="component" value="Unassembled WGS sequence"/>
</dbReference>
<accession>A3VG49</accession>
<dbReference type="SUPFAM" id="SSF161098">
    <property type="entry name" value="MetI-like"/>
    <property type="match status" value="1"/>
</dbReference>
<evidence type="ECO:0000259" key="10">
    <source>
        <dbReference type="PROSITE" id="PS50928"/>
    </source>
</evidence>
<evidence type="ECO:0000256" key="3">
    <source>
        <dbReference type="ARBA" id="ARBA00022475"/>
    </source>
</evidence>
<keyword evidence="8 9" id="KW-0472">Membrane</keyword>
<evidence type="ECO:0000256" key="1">
    <source>
        <dbReference type="ARBA" id="ARBA00004651"/>
    </source>
</evidence>
<feature type="domain" description="ABC transmembrane type-1" evidence="10">
    <location>
        <begin position="78"/>
        <end position="268"/>
    </location>
</feature>
<dbReference type="PANTHER" id="PTHR43386:SF1">
    <property type="entry name" value="D,D-DIPEPTIDE TRANSPORT SYSTEM PERMEASE PROTEIN DDPC-RELATED"/>
    <property type="match status" value="1"/>
</dbReference>
<name>A3VG49_9RHOB</name>
<dbReference type="eggNOG" id="COG1173">
    <property type="taxonomic scope" value="Bacteria"/>
</dbReference>
<feature type="transmembrane region" description="Helical" evidence="9">
    <location>
        <begin position="247"/>
        <end position="268"/>
    </location>
</feature>
<sequence>MSAILALPRRIVRLPSMVLVGLTILTLVAFAAVFAPWLTGWGPEEMDMMYFLEGPMPGHWLGTDANGMDVLSRILHGARIDLGVAIAAVAIAVTLGTLVGLIFGYAGGWVDHVGMRVLDMFQAFPVFILALAVAAILGNSMINLILTIGFINAPPYARLIRAEVLSLRNRTFVEAAEAAGNSHISMLFRHLLPNALTPILVIAPLNCGWAILMLASLSFVGLGVPVPGAEWGAMISAGAADIVGGRWWTATFPGIALFITVLGFNLVGEGLQEQGVKR</sequence>
<dbReference type="AlphaFoldDB" id="A3VG49"/>
<feature type="transmembrane region" description="Helical" evidence="9">
    <location>
        <begin position="126"/>
        <end position="151"/>
    </location>
</feature>
<keyword evidence="3" id="KW-1003">Cell membrane</keyword>
<dbReference type="HOGENOM" id="CLU_028518_1_1_5"/>
<evidence type="ECO:0000256" key="4">
    <source>
        <dbReference type="ARBA" id="ARBA00022692"/>
    </source>
</evidence>
<dbReference type="InterPro" id="IPR025966">
    <property type="entry name" value="OppC_N"/>
</dbReference>
<reference evidence="11 12" key="1">
    <citation type="journal article" date="2010" name="J. Bacteriol.">
        <title>Genome sequences of Pelagibaca bermudensis HTCC2601T and Maritimibacter alkaliphilus HTCC2654T, the type strains of two marine Roseobacter genera.</title>
        <authorList>
            <person name="Thrash J.C."/>
            <person name="Cho J.C."/>
            <person name="Ferriera S."/>
            <person name="Johnson J."/>
            <person name="Vergin K.L."/>
            <person name="Giovannoni S.J."/>
        </authorList>
    </citation>
    <scope>NUCLEOTIDE SEQUENCE [LARGE SCALE GENOMIC DNA]</scope>
    <source>
        <strain evidence="11 12">HTCC2654</strain>
    </source>
</reference>
<dbReference type="Pfam" id="PF00528">
    <property type="entry name" value="BPD_transp_1"/>
    <property type="match status" value="1"/>
</dbReference>
<dbReference type="PROSITE" id="PS50928">
    <property type="entry name" value="ABC_TM1"/>
    <property type="match status" value="1"/>
</dbReference>
<feature type="transmembrane region" description="Helical" evidence="9">
    <location>
        <begin position="82"/>
        <end position="106"/>
    </location>
</feature>
<evidence type="ECO:0000256" key="8">
    <source>
        <dbReference type="ARBA" id="ARBA00023136"/>
    </source>
</evidence>
<dbReference type="PANTHER" id="PTHR43386">
    <property type="entry name" value="OLIGOPEPTIDE TRANSPORT SYSTEM PERMEASE PROTEIN APPC"/>
    <property type="match status" value="1"/>
</dbReference>
<dbReference type="Pfam" id="PF12911">
    <property type="entry name" value="OppC_N"/>
    <property type="match status" value="1"/>
</dbReference>
<dbReference type="InterPro" id="IPR000515">
    <property type="entry name" value="MetI-like"/>
</dbReference>
<comment type="similarity">
    <text evidence="9">Belongs to the binding-protein-dependent transport system permease family.</text>
</comment>
<dbReference type="CDD" id="cd06261">
    <property type="entry name" value="TM_PBP2"/>
    <property type="match status" value="1"/>
</dbReference>
<proteinExistence type="inferred from homology"/>
<dbReference type="EMBL" id="AAMT01000007">
    <property type="protein sequence ID" value="EAQ12825.1"/>
    <property type="molecule type" value="Genomic_DNA"/>
</dbReference>
<comment type="caution">
    <text evidence="11">The sequence shown here is derived from an EMBL/GenBank/DDBJ whole genome shotgun (WGS) entry which is preliminary data.</text>
</comment>
<comment type="subcellular location">
    <subcellularLocation>
        <location evidence="1 9">Cell membrane</location>
        <topology evidence="1 9">Multi-pass membrane protein</topology>
    </subcellularLocation>
</comment>